<dbReference type="RefSeq" id="WP_346819520.1">
    <property type="nucleotide sequence ID" value="NZ_JBDKWZ010000001.1"/>
</dbReference>
<organism evidence="3 4">
    <name type="scientific">Rapidithrix thailandica</name>
    <dbReference type="NCBI Taxonomy" id="413964"/>
    <lineage>
        <taxon>Bacteria</taxon>
        <taxon>Pseudomonadati</taxon>
        <taxon>Bacteroidota</taxon>
        <taxon>Cytophagia</taxon>
        <taxon>Cytophagales</taxon>
        <taxon>Flammeovirgaceae</taxon>
        <taxon>Rapidithrix</taxon>
    </lineage>
</organism>
<name>A0AAW9S5T3_9BACT</name>
<dbReference type="EMBL" id="JBDKWZ010000001">
    <property type="protein sequence ID" value="MEN7546738.1"/>
    <property type="molecule type" value="Genomic_DNA"/>
</dbReference>
<evidence type="ECO:0000313" key="3">
    <source>
        <dbReference type="EMBL" id="MEN7546738.1"/>
    </source>
</evidence>
<feature type="repeat" description="TPR" evidence="1">
    <location>
        <begin position="384"/>
        <end position="417"/>
    </location>
</feature>
<keyword evidence="2" id="KW-0732">Signal</keyword>
<proteinExistence type="predicted"/>
<evidence type="ECO:0000313" key="4">
    <source>
        <dbReference type="Proteomes" id="UP001403385"/>
    </source>
</evidence>
<dbReference type="InterPro" id="IPR019734">
    <property type="entry name" value="TPR_rpt"/>
</dbReference>
<keyword evidence="4" id="KW-1185">Reference proteome</keyword>
<keyword evidence="1" id="KW-0802">TPR repeat</keyword>
<evidence type="ECO:0000256" key="2">
    <source>
        <dbReference type="SAM" id="SignalP"/>
    </source>
</evidence>
<dbReference type="SUPFAM" id="SSF48452">
    <property type="entry name" value="TPR-like"/>
    <property type="match status" value="1"/>
</dbReference>
<evidence type="ECO:0008006" key="5">
    <source>
        <dbReference type="Google" id="ProtNLM"/>
    </source>
</evidence>
<accession>A0AAW9S5T3</accession>
<comment type="caution">
    <text evidence="3">The sequence shown here is derived from an EMBL/GenBank/DDBJ whole genome shotgun (WGS) entry which is preliminary data.</text>
</comment>
<protein>
    <recommendedName>
        <fullName evidence="5">Tetratricopeptide repeat protein</fullName>
    </recommendedName>
</protein>
<feature type="signal peptide" evidence="2">
    <location>
        <begin position="1"/>
        <end position="20"/>
    </location>
</feature>
<dbReference type="SMART" id="SM00028">
    <property type="entry name" value="TPR"/>
    <property type="match status" value="2"/>
</dbReference>
<feature type="chain" id="PRO_5044004443" description="Tetratricopeptide repeat protein" evidence="2">
    <location>
        <begin position="21"/>
        <end position="504"/>
    </location>
</feature>
<evidence type="ECO:0000256" key="1">
    <source>
        <dbReference type="PROSITE-ProRule" id="PRU00339"/>
    </source>
</evidence>
<dbReference type="InterPro" id="IPR011990">
    <property type="entry name" value="TPR-like_helical_dom_sf"/>
</dbReference>
<dbReference type="PROSITE" id="PS50005">
    <property type="entry name" value="TPR"/>
    <property type="match status" value="1"/>
</dbReference>
<dbReference type="AlphaFoldDB" id="A0AAW9S5T3"/>
<dbReference type="Proteomes" id="UP001403385">
    <property type="component" value="Unassembled WGS sequence"/>
</dbReference>
<sequence>MKRKAILFLFLLSMFNLSYAQDEVAANNNQDNKNCDENGWCWGPDPTKSKEQYVLFSDSYKMNSLDQAITPCSWLLSNTPYLHKNLYIKATQLYNKLLSKATKEKNTAKITEYQDKILELLDKRVEHFGEEEYVIQRKGLRYYNYMKDRKEFNEAEALKLYEKIYELNKDETENSNITIMMVLAVGLRAKAYAIEATIDNYRSKAKDAEDEGNQPLADAYMKKIDEYKEKDKYKEYQELYEQYSEDWILTLYENVSGTIEHNIENEEQKSKANWEKTQSLVNSLISKVVNIDCDFVREKMGEDLKNNPDDINLAKRALKFMLTGKCTDDPLFLIAAQNIFETEPKGGLASTIANKHKASEDYDTAIEWLGKAIELYQEEPEKQAEVNLDIAKIKQVQRKYAEARQYALKAIEIDPNQGKEAYTLIGDLYMSSGSHCKGDNPVKSRACYMKAYDMYSQAGNSSKMSRAQAQFPSMEEIFTHNYEVGQSINVGCWIGGSTTVRKRP</sequence>
<reference evidence="3 4" key="1">
    <citation type="submission" date="2024-04" db="EMBL/GenBank/DDBJ databases">
        <title>Novel genus in family Flammeovirgaceae.</title>
        <authorList>
            <person name="Nguyen T.H."/>
            <person name="Vuong T.Q."/>
            <person name="Le H."/>
            <person name="Kim S.-G."/>
        </authorList>
    </citation>
    <scope>NUCLEOTIDE SEQUENCE [LARGE SCALE GENOMIC DNA]</scope>
    <source>
        <strain evidence="3 4">JCM 23209</strain>
    </source>
</reference>
<dbReference type="Gene3D" id="1.25.40.10">
    <property type="entry name" value="Tetratricopeptide repeat domain"/>
    <property type="match status" value="1"/>
</dbReference>
<gene>
    <name evidence="3" type="ORF">AAG747_02385</name>
</gene>